<keyword evidence="2 5" id="KW-0812">Transmembrane</keyword>
<dbReference type="AlphaFoldDB" id="A0A4P9C6D5"/>
<dbReference type="CDD" id="cd06261">
    <property type="entry name" value="TM_PBP2"/>
    <property type="match status" value="1"/>
</dbReference>
<feature type="transmembrane region" description="Helical" evidence="5">
    <location>
        <begin position="227"/>
        <end position="250"/>
    </location>
</feature>
<evidence type="ECO:0000259" key="6">
    <source>
        <dbReference type="PROSITE" id="PS50928"/>
    </source>
</evidence>
<evidence type="ECO:0000256" key="5">
    <source>
        <dbReference type="RuleBase" id="RU363032"/>
    </source>
</evidence>
<gene>
    <name evidence="7" type="ORF">CPZ25_006250</name>
</gene>
<keyword evidence="3 5" id="KW-1133">Transmembrane helix</keyword>
<dbReference type="Pfam" id="PF00528">
    <property type="entry name" value="BPD_transp_1"/>
    <property type="match status" value="2"/>
</dbReference>
<dbReference type="RefSeq" id="WP_074617141.1">
    <property type="nucleotide sequence ID" value="NZ_CP029487.1"/>
</dbReference>
<feature type="transmembrane region" description="Helical" evidence="5">
    <location>
        <begin position="491"/>
        <end position="510"/>
    </location>
</feature>
<dbReference type="EMBL" id="CP029487">
    <property type="protein sequence ID" value="QCT70943.1"/>
    <property type="molecule type" value="Genomic_DNA"/>
</dbReference>
<feature type="domain" description="ABC transmembrane type-1" evidence="6">
    <location>
        <begin position="50"/>
        <end position="248"/>
    </location>
</feature>
<keyword evidence="4 5" id="KW-0472">Membrane</keyword>
<dbReference type="SUPFAM" id="SSF161098">
    <property type="entry name" value="MetI-like"/>
    <property type="match status" value="2"/>
</dbReference>
<dbReference type="PANTHER" id="PTHR43496:SF1">
    <property type="entry name" value="POLYGALACTURONAN_RHAMNOGALACTURONAN TRANSPORT SYSTEM PERMEASE PROTEIN YTEP"/>
    <property type="match status" value="1"/>
</dbReference>
<keyword evidence="8" id="KW-1185">Reference proteome</keyword>
<dbReference type="KEGG" id="emt:CPZ25_006250"/>
<feature type="transmembrane region" description="Helical" evidence="5">
    <location>
        <begin position="12"/>
        <end position="30"/>
    </location>
</feature>
<evidence type="ECO:0000313" key="8">
    <source>
        <dbReference type="Proteomes" id="UP000218387"/>
    </source>
</evidence>
<dbReference type="PROSITE" id="PS50928">
    <property type="entry name" value="ABC_TM1"/>
    <property type="match status" value="2"/>
</dbReference>
<feature type="transmembrane region" description="Helical" evidence="5">
    <location>
        <begin position="361"/>
        <end position="383"/>
    </location>
</feature>
<accession>A0A4P9C6D5</accession>
<feature type="transmembrane region" description="Helical" evidence="5">
    <location>
        <begin position="324"/>
        <end position="349"/>
    </location>
</feature>
<dbReference type="GO" id="GO:0005886">
    <property type="term" value="C:plasma membrane"/>
    <property type="evidence" value="ECO:0007669"/>
    <property type="project" value="UniProtKB-SubCell"/>
</dbReference>
<evidence type="ECO:0000256" key="2">
    <source>
        <dbReference type="ARBA" id="ARBA00022692"/>
    </source>
</evidence>
<keyword evidence="5" id="KW-0813">Transport</keyword>
<feature type="domain" description="ABC transmembrane type-1" evidence="6">
    <location>
        <begin position="325"/>
        <end position="514"/>
    </location>
</feature>
<comment type="subcellular location">
    <subcellularLocation>
        <location evidence="5">Cell membrane</location>
        <topology evidence="5">Multi-pass membrane protein</topology>
    </subcellularLocation>
    <subcellularLocation>
        <location evidence="1">Membrane</location>
        <topology evidence="1">Multi-pass membrane protein</topology>
    </subcellularLocation>
</comment>
<feature type="transmembrane region" description="Helical" evidence="5">
    <location>
        <begin position="389"/>
        <end position="411"/>
    </location>
</feature>
<evidence type="ECO:0000256" key="1">
    <source>
        <dbReference type="ARBA" id="ARBA00004141"/>
    </source>
</evidence>
<protein>
    <submittedName>
        <fullName evidence="7">Phosphonate ABC transporter permease</fullName>
    </submittedName>
</protein>
<sequence length="526" mass="58015">MKWIKSKSLRLLFVVFFFVTLILPLFNMFATITTESIQNLLFTPVFGEVILRSVLVTATATLIAILLALALSWCVAKTAMPFKNILIPALTLPMLIPSISHGMGLVILFGAKGIITNLLHTSFSLYGFSGIVIGSVLYTFPIAFLMLLDVFKYEDGALYEAAQVMGVSKLRQFTDLTLVYLKKPLISAFFAVFTMIFTDYGVPLAVGGKYRVLSTYMYREVLGLLNFSNGAVVGIILLLPAILAFIIDFFSRDSQSGTNSIRLKIKASPVRDRCAAGFCILTAVLFNLPIIAFVVLSVVKKYPVDLSLSFDSILQTLQLGAGEYFFNAIVMSLLTALVGTAIAFTVAYFTSRGKQTFTSRCLHLISLVTVAVPGIVLGLGYVTLFSGSILYGTLMILVLVNTIHFFSSPYLMAHNALLKLNPNFEDIAMTLNIPKHRMIRDVLLPSTFGTLLEMFTYYFINGMITISAISFLSTVDNMPLALMIPVFEGQRLFECAAFVSLIILVSNLILKALTSFVSSKWQKYLN</sequence>
<dbReference type="Proteomes" id="UP000218387">
    <property type="component" value="Chromosome"/>
</dbReference>
<dbReference type="InterPro" id="IPR000515">
    <property type="entry name" value="MetI-like"/>
</dbReference>
<dbReference type="PANTHER" id="PTHR43496">
    <property type="entry name" value="PROTEIN LPLB"/>
    <property type="match status" value="1"/>
</dbReference>
<comment type="similarity">
    <text evidence="5">Belongs to the binding-protein-dependent transport system permease family.</text>
</comment>
<dbReference type="Gene3D" id="1.10.3720.10">
    <property type="entry name" value="MetI-like"/>
    <property type="match status" value="2"/>
</dbReference>
<feature type="transmembrane region" description="Helical" evidence="5">
    <location>
        <begin position="185"/>
        <end position="207"/>
    </location>
</feature>
<evidence type="ECO:0000256" key="4">
    <source>
        <dbReference type="ARBA" id="ARBA00023136"/>
    </source>
</evidence>
<feature type="transmembrane region" description="Helical" evidence="5">
    <location>
        <begin position="85"/>
        <end position="111"/>
    </location>
</feature>
<evidence type="ECO:0000256" key="3">
    <source>
        <dbReference type="ARBA" id="ARBA00022989"/>
    </source>
</evidence>
<feature type="transmembrane region" description="Helical" evidence="5">
    <location>
        <begin position="50"/>
        <end position="73"/>
    </location>
</feature>
<dbReference type="InterPro" id="IPR035906">
    <property type="entry name" value="MetI-like_sf"/>
</dbReference>
<evidence type="ECO:0000313" key="7">
    <source>
        <dbReference type="EMBL" id="QCT70943.1"/>
    </source>
</evidence>
<dbReference type="GO" id="GO:0055085">
    <property type="term" value="P:transmembrane transport"/>
    <property type="evidence" value="ECO:0007669"/>
    <property type="project" value="InterPro"/>
</dbReference>
<feature type="transmembrane region" description="Helical" evidence="5">
    <location>
        <begin position="123"/>
        <end position="148"/>
    </location>
</feature>
<reference evidence="7 8" key="1">
    <citation type="submission" date="2018-05" db="EMBL/GenBank/DDBJ databases">
        <title>Genome comparison of Eubacterium sp.</title>
        <authorList>
            <person name="Feng Y."/>
            <person name="Sanchez-Andrea I."/>
            <person name="Stams A.J.M."/>
            <person name="De Vos W.M."/>
        </authorList>
    </citation>
    <scope>NUCLEOTIDE SEQUENCE [LARGE SCALE GENOMIC DNA]</scope>
    <source>
        <strain evidence="7 8">YI</strain>
    </source>
</reference>
<name>A0A4P9C6D5_EUBML</name>
<organism evidence="7 8">
    <name type="scientific">Eubacterium maltosivorans</name>
    <dbReference type="NCBI Taxonomy" id="2041044"/>
    <lineage>
        <taxon>Bacteria</taxon>
        <taxon>Bacillati</taxon>
        <taxon>Bacillota</taxon>
        <taxon>Clostridia</taxon>
        <taxon>Eubacteriales</taxon>
        <taxon>Eubacteriaceae</taxon>
        <taxon>Eubacterium</taxon>
    </lineage>
</organism>
<feature type="transmembrane region" description="Helical" evidence="5">
    <location>
        <begin position="442"/>
        <end position="471"/>
    </location>
</feature>
<feature type="transmembrane region" description="Helical" evidence="5">
    <location>
        <begin position="274"/>
        <end position="299"/>
    </location>
</feature>
<proteinExistence type="inferred from homology"/>